<dbReference type="PANTHER" id="PTHR33908:SF11">
    <property type="entry name" value="MEMBRANE PROTEIN"/>
    <property type="match status" value="1"/>
</dbReference>
<reference evidence="9" key="2">
    <citation type="submission" date="2021-04" db="EMBL/GenBank/DDBJ databases">
        <authorList>
            <person name="Gilroy R."/>
        </authorList>
    </citation>
    <scope>NUCLEOTIDE SEQUENCE</scope>
    <source>
        <strain evidence="9">CHK189-11263</strain>
    </source>
</reference>
<organism evidence="9 10">
    <name type="scientific">Candidatus Flavonifractor intestinipullorum</name>
    <dbReference type="NCBI Taxonomy" id="2838587"/>
    <lineage>
        <taxon>Bacteria</taxon>
        <taxon>Bacillati</taxon>
        <taxon>Bacillota</taxon>
        <taxon>Clostridia</taxon>
        <taxon>Eubacteriales</taxon>
        <taxon>Oscillospiraceae</taxon>
        <taxon>Flavonifractor</taxon>
    </lineage>
</organism>
<feature type="transmembrane region" description="Helical" evidence="8">
    <location>
        <begin position="250"/>
        <end position="269"/>
    </location>
</feature>
<dbReference type="GO" id="GO:0009103">
    <property type="term" value="P:lipopolysaccharide biosynthetic process"/>
    <property type="evidence" value="ECO:0007669"/>
    <property type="project" value="UniProtKB-ARBA"/>
</dbReference>
<evidence type="ECO:0000256" key="1">
    <source>
        <dbReference type="ARBA" id="ARBA00004651"/>
    </source>
</evidence>
<gene>
    <name evidence="9" type="ORF">H9714_07995</name>
</gene>
<evidence type="ECO:0000313" key="10">
    <source>
        <dbReference type="Proteomes" id="UP000824208"/>
    </source>
</evidence>
<feature type="transmembrane region" description="Helical" evidence="8">
    <location>
        <begin position="202"/>
        <end position="219"/>
    </location>
</feature>
<dbReference type="InterPro" id="IPR050297">
    <property type="entry name" value="LipidA_mod_glycosyltrf_83"/>
</dbReference>
<accession>A0A9D2S594</accession>
<evidence type="ECO:0000256" key="3">
    <source>
        <dbReference type="ARBA" id="ARBA00022676"/>
    </source>
</evidence>
<keyword evidence="2" id="KW-1003">Cell membrane</keyword>
<keyword evidence="3" id="KW-0328">Glycosyltransferase</keyword>
<keyword evidence="4" id="KW-0808">Transferase</keyword>
<proteinExistence type="predicted"/>
<reference evidence="9" key="1">
    <citation type="journal article" date="2021" name="PeerJ">
        <title>Extensive microbial diversity within the chicken gut microbiome revealed by metagenomics and culture.</title>
        <authorList>
            <person name="Gilroy R."/>
            <person name="Ravi A."/>
            <person name="Getino M."/>
            <person name="Pursley I."/>
            <person name="Horton D.L."/>
            <person name="Alikhan N.F."/>
            <person name="Baker D."/>
            <person name="Gharbi K."/>
            <person name="Hall N."/>
            <person name="Watson M."/>
            <person name="Adriaenssens E.M."/>
            <person name="Foster-Nyarko E."/>
            <person name="Jarju S."/>
            <person name="Secka A."/>
            <person name="Antonio M."/>
            <person name="Oren A."/>
            <person name="Chaudhuri R.R."/>
            <person name="La Ragione R."/>
            <person name="Hildebrand F."/>
            <person name="Pallen M.J."/>
        </authorList>
    </citation>
    <scope>NUCLEOTIDE SEQUENCE</scope>
    <source>
        <strain evidence="9">CHK189-11263</strain>
    </source>
</reference>
<feature type="transmembrane region" description="Helical" evidence="8">
    <location>
        <begin position="43"/>
        <end position="66"/>
    </location>
</feature>
<sequence length="492" mass="54361">MLRPSSSGIYVLLLRLMLTVTILLCSAAFFVGVSQDRKHFSDFLVGILMGVILFCFLLPAVANLLLRLRGNGALFFLIILCFTVKLFWVAAVRVPVSGDYAVFWGYANALSQQAVLSGGRYMALFPHIFGYSQVLSLFLALFGSHPWLPPLLNVLLSVCSGYFLFRLCLQWLSLRAAVYGFLLWIICPSQTIYNSLVLPEPLYTALILGFLLVVTNAFDGRVRTRPVLSAVASGLLGGILLRLIQGCRPIAAILILAFLLWFFLIRPAAPAKRAVFSFGMIVSAVLILVYLCSGVLWNALITYRIQEEPSSTPGYSILVGFNEESGGRWNQEDSDKLYEYNSQANSTAQQVQEQMLSDAIARITDGGIDFPQLFVQKFRYFLGSDDSCVGYSNAVLRHTPLFSTLCNGFFYLILMTAVFGAVKLWRSKTATAYTLVPLYITGLILAQMLVEVAGRYHYSIIPMLILLGQAALHRAKPIPGGSQKDRGCSSPP</sequence>
<evidence type="ECO:0000256" key="5">
    <source>
        <dbReference type="ARBA" id="ARBA00022692"/>
    </source>
</evidence>
<dbReference type="PANTHER" id="PTHR33908">
    <property type="entry name" value="MANNOSYLTRANSFERASE YKCB-RELATED"/>
    <property type="match status" value="1"/>
</dbReference>
<evidence type="ECO:0000256" key="8">
    <source>
        <dbReference type="SAM" id="Phobius"/>
    </source>
</evidence>
<dbReference type="AlphaFoldDB" id="A0A9D2S594"/>
<evidence type="ECO:0000256" key="7">
    <source>
        <dbReference type="ARBA" id="ARBA00023136"/>
    </source>
</evidence>
<evidence type="ECO:0008006" key="11">
    <source>
        <dbReference type="Google" id="ProtNLM"/>
    </source>
</evidence>
<dbReference type="GO" id="GO:0005886">
    <property type="term" value="C:plasma membrane"/>
    <property type="evidence" value="ECO:0007669"/>
    <property type="project" value="UniProtKB-SubCell"/>
</dbReference>
<keyword evidence="5 8" id="KW-0812">Transmembrane</keyword>
<keyword evidence="6 8" id="KW-1133">Transmembrane helix</keyword>
<feature type="transmembrane region" description="Helical" evidence="8">
    <location>
        <begin position="401"/>
        <end position="425"/>
    </location>
</feature>
<name>A0A9D2S594_9FIRM</name>
<comment type="caution">
    <text evidence="9">The sequence shown here is derived from an EMBL/GenBank/DDBJ whole genome shotgun (WGS) entry which is preliminary data.</text>
</comment>
<evidence type="ECO:0000313" key="9">
    <source>
        <dbReference type="EMBL" id="HJB57478.1"/>
    </source>
</evidence>
<feature type="transmembrane region" description="Helical" evidence="8">
    <location>
        <begin position="432"/>
        <end position="450"/>
    </location>
</feature>
<evidence type="ECO:0000256" key="2">
    <source>
        <dbReference type="ARBA" id="ARBA00022475"/>
    </source>
</evidence>
<dbReference type="EMBL" id="DWYC01000069">
    <property type="protein sequence ID" value="HJB57478.1"/>
    <property type="molecule type" value="Genomic_DNA"/>
</dbReference>
<evidence type="ECO:0000256" key="4">
    <source>
        <dbReference type="ARBA" id="ARBA00022679"/>
    </source>
</evidence>
<dbReference type="GO" id="GO:0016763">
    <property type="term" value="F:pentosyltransferase activity"/>
    <property type="evidence" value="ECO:0007669"/>
    <property type="project" value="TreeGrafter"/>
</dbReference>
<comment type="subcellular location">
    <subcellularLocation>
        <location evidence="1">Cell membrane</location>
        <topology evidence="1">Multi-pass membrane protein</topology>
    </subcellularLocation>
</comment>
<feature type="transmembrane region" description="Helical" evidence="8">
    <location>
        <begin position="12"/>
        <end position="31"/>
    </location>
</feature>
<feature type="transmembrane region" description="Helical" evidence="8">
    <location>
        <begin position="226"/>
        <end position="244"/>
    </location>
</feature>
<feature type="transmembrane region" description="Helical" evidence="8">
    <location>
        <begin position="128"/>
        <end position="145"/>
    </location>
</feature>
<protein>
    <recommendedName>
        <fullName evidence="11">Glycosyltransferase RgtA/B/C/D-like domain-containing protein</fullName>
    </recommendedName>
</protein>
<evidence type="ECO:0000256" key="6">
    <source>
        <dbReference type="ARBA" id="ARBA00022989"/>
    </source>
</evidence>
<dbReference type="Proteomes" id="UP000824208">
    <property type="component" value="Unassembled WGS sequence"/>
</dbReference>
<feature type="transmembrane region" description="Helical" evidence="8">
    <location>
        <begin position="276"/>
        <end position="300"/>
    </location>
</feature>
<feature type="transmembrane region" description="Helical" evidence="8">
    <location>
        <begin position="73"/>
        <end position="94"/>
    </location>
</feature>
<keyword evidence="7 8" id="KW-0472">Membrane</keyword>